<protein>
    <submittedName>
        <fullName evidence="2">(pine wood nematode) hypothetical protein</fullName>
    </submittedName>
</protein>
<feature type="compositionally biased region" description="Basic residues" evidence="1">
    <location>
        <begin position="1"/>
        <end position="13"/>
    </location>
</feature>
<accession>A0A1I7RRS9</accession>
<dbReference type="EMBL" id="CAJFDI010000005">
    <property type="protein sequence ID" value="CAD5231919.1"/>
    <property type="molecule type" value="Genomic_DNA"/>
</dbReference>
<dbReference type="Proteomes" id="UP000659654">
    <property type="component" value="Unassembled WGS sequence"/>
</dbReference>
<name>A0A1I7RRS9_BURXY</name>
<feature type="compositionally biased region" description="Basic and acidic residues" evidence="1">
    <location>
        <begin position="18"/>
        <end position="77"/>
    </location>
</feature>
<evidence type="ECO:0000313" key="2">
    <source>
        <dbReference type="EMBL" id="CAD5231919.1"/>
    </source>
</evidence>
<dbReference type="Proteomes" id="UP000095284">
    <property type="component" value="Unplaced"/>
</dbReference>
<organism evidence="3 5">
    <name type="scientific">Bursaphelenchus xylophilus</name>
    <name type="common">Pinewood nematode worm</name>
    <name type="synonym">Aphelenchoides xylophilus</name>
    <dbReference type="NCBI Taxonomy" id="6326"/>
    <lineage>
        <taxon>Eukaryota</taxon>
        <taxon>Metazoa</taxon>
        <taxon>Ecdysozoa</taxon>
        <taxon>Nematoda</taxon>
        <taxon>Chromadorea</taxon>
        <taxon>Rhabditida</taxon>
        <taxon>Tylenchina</taxon>
        <taxon>Tylenchomorpha</taxon>
        <taxon>Aphelenchoidea</taxon>
        <taxon>Aphelenchoididae</taxon>
        <taxon>Bursaphelenchus</taxon>
    </lineage>
</organism>
<dbReference type="OrthoDB" id="5876612at2759"/>
<feature type="region of interest" description="Disordered" evidence="1">
    <location>
        <begin position="1"/>
        <end position="77"/>
    </location>
</feature>
<dbReference type="WBParaSite" id="BXY_0342700.1">
    <property type="protein sequence ID" value="BXY_0342700.1"/>
    <property type="gene ID" value="BXY_0342700"/>
</dbReference>
<reference evidence="5" key="1">
    <citation type="submission" date="2016-11" db="UniProtKB">
        <authorList>
            <consortium name="WormBaseParasite"/>
        </authorList>
    </citation>
    <scope>IDENTIFICATION</scope>
</reference>
<dbReference type="Proteomes" id="UP000582659">
    <property type="component" value="Unassembled WGS sequence"/>
</dbReference>
<sequence>MCFARHKKRKRRNQSPPEDLKDESKTSPNSKKDEKNDGETKAPKEDNSTKLNDETAKKMSADNTLKEVPNRMPEMEFLHPRVAETVYSEDQLL</sequence>
<reference evidence="2" key="2">
    <citation type="submission" date="2020-09" db="EMBL/GenBank/DDBJ databases">
        <authorList>
            <person name="Kikuchi T."/>
        </authorList>
    </citation>
    <scope>NUCLEOTIDE SEQUENCE</scope>
    <source>
        <strain evidence="2">Ka4C1</strain>
    </source>
</reference>
<evidence type="ECO:0000313" key="3">
    <source>
        <dbReference type="Proteomes" id="UP000095284"/>
    </source>
</evidence>
<evidence type="ECO:0000313" key="5">
    <source>
        <dbReference type="WBParaSite" id="BXY_0342700.1"/>
    </source>
</evidence>
<dbReference type="EMBL" id="CAJFCV020000005">
    <property type="protein sequence ID" value="CAG9123499.1"/>
    <property type="molecule type" value="Genomic_DNA"/>
</dbReference>
<keyword evidence="4" id="KW-1185">Reference proteome</keyword>
<evidence type="ECO:0000313" key="4">
    <source>
        <dbReference type="Proteomes" id="UP000659654"/>
    </source>
</evidence>
<dbReference type="AlphaFoldDB" id="A0A1I7RRS9"/>
<proteinExistence type="predicted"/>
<evidence type="ECO:0000256" key="1">
    <source>
        <dbReference type="SAM" id="MobiDB-lite"/>
    </source>
</evidence>
<gene>
    <name evidence="2" type="ORF">BXYJ_LOCUS12010</name>
</gene>